<keyword evidence="1" id="KW-0732">Signal</keyword>
<gene>
    <name evidence="2" type="ORF">C8A01DRAFT_16624</name>
</gene>
<keyword evidence="3" id="KW-1185">Reference proteome</keyword>
<feature type="signal peptide" evidence="1">
    <location>
        <begin position="1"/>
        <end position="18"/>
    </location>
</feature>
<reference evidence="3" key="1">
    <citation type="journal article" date="2023" name="Mol. Phylogenet. Evol.">
        <title>Genome-scale phylogeny and comparative genomics of the fungal order Sordariales.</title>
        <authorList>
            <person name="Hensen N."/>
            <person name="Bonometti L."/>
            <person name="Westerberg I."/>
            <person name="Brannstrom I.O."/>
            <person name="Guillou S."/>
            <person name="Cros-Aarteil S."/>
            <person name="Calhoun S."/>
            <person name="Haridas S."/>
            <person name="Kuo A."/>
            <person name="Mondo S."/>
            <person name="Pangilinan J."/>
            <person name="Riley R."/>
            <person name="LaButti K."/>
            <person name="Andreopoulos B."/>
            <person name="Lipzen A."/>
            <person name="Chen C."/>
            <person name="Yan M."/>
            <person name="Daum C."/>
            <person name="Ng V."/>
            <person name="Clum A."/>
            <person name="Steindorff A."/>
            <person name="Ohm R.A."/>
            <person name="Martin F."/>
            <person name="Silar P."/>
            <person name="Natvig D.O."/>
            <person name="Lalanne C."/>
            <person name="Gautier V."/>
            <person name="Ament-Velasquez S.L."/>
            <person name="Kruys A."/>
            <person name="Hutchinson M.I."/>
            <person name="Powell A.J."/>
            <person name="Barry K."/>
            <person name="Miller A.N."/>
            <person name="Grigoriev I.V."/>
            <person name="Debuchy R."/>
            <person name="Gladieux P."/>
            <person name="Hiltunen Thoren M."/>
            <person name="Johannesson H."/>
        </authorList>
    </citation>
    <scope>NUCLEOTIDE SEQUENCE [LARGE SCALE GENOMIC DNA]</scope>
    <source>
        <strain evidence="3">CBS 284.82</strain>
    </source>
</reference>
<feature type="chain" id="PRO_5042844416" evidence="1">
    <location>
        <begin position="19"/>
        <end position="213"/>
    </location>
</feature>
<name>A0AAN6PEF4_9PEZI</name>
<proteinExistence type="predicted"/>
<accession>A0AAN6PEF4</accession>
<protein>
    <submittedName>
        <fullName evidence="2">Uncharacterized protein</fullName>
    </submittedName>
</protein>
<evidence type="ECO:0000256" key="1">
    <source>
        <dbReference type="SAM" id="SignalP"/>
    </source>
</evidence>
<dbReference type="AlphaFoldDB" id="A0AAN6PEF4"/>
<comment type="caution">
    <text evidence="2">The sequence shown here is derived from an EMBL/GenBank/DDBJ whole genome shotgun (WGS) entry which is preliminary data.</text>
</comment>
<dbReference type="Proteomes" id="UP001303115">
    <property type="component" value="Unassembled WGS sequence"/>
</dbReference>
<sequence>MGLLLPLLLLPLTTTALTLPVNTTLLHPWQITRLSTHSPSGRPGTHPYSRLSFAIADPNTIVLSGPTPGSSGNDVGFPPSAANCTVWWMTHGEDPREGGWENTCEENLAEGMRGKWSFRVVEGSGEAGRGVTTDFGLSVTLEEAVVLGTGGVVSLKFEGEAAFKVGAGEEGNMGGSCGGSGVCNWGLKQESVPVLVKQTLVGMECVTGTCEEE</sequence>
<dbReference type="EMBL" id="MU854401">
    <property type="protein sequence ID" value="KAK4039386.1"/>
    <property type="molecule type" value="Genomic_DNA"/>
</dbReference>
<organism evidence="2 3">
    <name type="scientific">Parachaetomium inaequale</name>
    <dbReference type="NCBI Taxonomy" id="2588326"/>
    <lineage>
        <taxon>Eukaryota</taxon>
        <taxon>Fungi</taxon>
        <taxon>Dikarya</taxon>
        <taxon>Ascomycota</taxon>
        <taxon>Pezizomycotina</taxon>
        <taxon>Sordariomycetes</taxon>
        <taxon>Sordariomycetidae</taxon>
        <taxon>Sordariales</taxon>
        <taxon>Chaetomiaceae</taxon>
        <taxon>Parachaetomium</taxon>
    </lineage>
</organism>
<evidence type="ECO:0000313" key="2">
    <source>
        <dbReference type="EMBL" id="KAK4039386.1"/>
    </source>
</evidence>
<evidence type="ECO:0000313" key="3">
    <source>
        <dbReference type="Proteomes" id="UP001303115"/>
    </source>
</evidence>